<sequence>MSSLDDMSRHVGDMSSGLGHINLLPRPPRPRRHHHHHDQLACSWYIVNSALSRLFINTLGAECFRRCQSLLSVVRAVCGASCRCRLLRSSLLAPFSFLGAARLREEDAECLLAHSGVDRRRPVVVSDRRKVRAGRFVLDVSSPQSELPPPPAASSIVSNESSSPASASIDEKRDRRASSPARVATETSSASSGSVFFQATRVPVSLGLAPPYRPGLFVAPSEPPSIDPPKRDLRATRTRRDTGTRTRALTARIIFHDRNPDHPGAYYVRTGLTYCSRHATSAGMSPTTTLSAPISAKCHVLPTCRRHVGDIASIAENDVSQAR</sequence>
<evidence type="ECO:0000313" key="2">
    <source>
        <dbReference type="EMBL" id="EJK54307.1"/>
    </source>
</evidence>
<gene>
    <name evidence="2" type="ORF">THAOC_26082</name>
</gene>
<feature type="compositionally biased region" description="Basic and acidic residues" evidence="1">
    <location>
        <begin position="228"/>
        <end position="244"/>
    </location>
</feature>
<dbReference type="Proteomes" id="UP000266841">
    <property type="component" value="Unassembled WGS sequence"/>
</dbReference>
<name>K0S615_THAOC</name>
<feature type="region of interest" description="Disordered" evidence="1">
    <location>
        <begin position="219"/>
        <end position="244"/>
    </location>
</feature>
<evidence type="ECO:0000256" key="1">
    <source>
        <dbReference type="SAM" id="MobiDB-lite"/>
    </source>
</evidence>
<comment type="caution">
    <text evidence="2">The sequence shown here is derived from an EMBL/GenBank/DDBJ whole genome shotgun (WGS) entry which is preliminary data.</text>
</comment>
<protein>
    <submittedName>
        <fullName evidence="2">Uncharacterized protein</fullName>
    </submittedName>
</protein>
<accession>K0S615</accession>
<dbReference type="EMBL" id="AGNL01036022">
    <property type="protein sequence ID" value="EJK54307.1"/>
    <property type="molecule type" value="Genomic_DNA"/>
</dbReference>
<feature type="compositionally biased region" description="Low complexity" evidence="1">
    <location>
        <begin position="153"/>
        <end position="168"/>
    </location>
</feature>
<evidence type="ECO:0000313" key="3">
    <source>
        <dbReference type="Proteomes" id="UP000266841"/>
    </source>
</evidence>
<proteinExistence type="predicted"/>
<dbReference type="AlphaFoldDB" id="K0S615"/>
<reference evidence="2 3" key="1">
    <citation type="journal article" date="2012" name="Genome Biol.">
        <title>Genome and low-iron response of an oceanic diatom adapted to chronic iron limitation.</title>
        <authorList>
            <person name="Lommer M."/>
            <person name="Specht M."/>
            <person name="Roy A.S."/>
            <person name="Kraemer L."/>
            <person name="Andreson R."/>
            <person name="Gutowska M.A."/>
            <person name="Wolf J."/>
            <person name="Bergner S.V."/>
            <person name="Schilhabel M.B."/>
            <person name="Klostermeier U.C."/>
            <person name="Beiko R.G."/>
            <person name="Rosenstiel P."/>
            <person name="Hippler M."/>
            <person name="Laroche J."/>
        </authorList>
    </citation>
    <scope>NUCLEOTIDE SEQUENCE [LARGE SCALE GENOMIC DNA]</scope>
    <source>
        <strain evidence="2 3">CCMP1005</strain>
    </source>
</reference>
<organism evidence="2 3">
    <name type="scientific">Thalassiosira oceanica</name>
    <name type="common">Marine diatom</name>
    <dbReference type="NCBI Taxonomy" id="159749"/>
    <lineage>
        <taxon>Eukaryota</taxon>
        <taxon>Sar</taxon>
        <taxon>Stramenopiles</taxon>
        <taxon>Ochrophyta</taxon>
        <taxon>Bacillariophyta</taxon>
        <taxon>Coscinodiscophyceae</taxon>
        <taxon>Thalassiosirophycidae</taxon>
        <taxon>Thalassiosirales</taxon>
        <taxon>Thalassiosiraceae</taxon>
        <taxon>Thalassiosira</taxon>
    </lineage>
</organism>
<keyword evidence="3" id="KW-1185">Reference proteome</keyword>
<feature type="region of interest" description="Disordered" evidence="1">
    <location>
        <begin position="141"/>
        <end position="192"/>
    </location>
</feature>